<dbReference type="PANTHER" id="PTHR35089">
    <property type="entry name" value="CHAPERONE PROTEIN SKP"/>
    <property type="match status" value="1"/>
</dbReference>
<comment type="similarity">
    <text evidence="1">Belongs to the Skp family.</text>
</comment>
<dbReference type="AlphaFoldDB" id="A0A062UJ20"/>
<evidence type="ECO:0000313" key="5">
    <source>
        <dbReference type="Proteomes" id="UP000027037"/>
    </source>
</evidence>
<organism evidence="4 5">
    <name type="scientific">Hyphomonas beringensis</name>
    <dbReference type="NCBI Taxonomy" id="1280946"/>
    <lineage>
        <taxon>Bacteria</taxon>
        <taxon>Pseudomonadati</taxon>
        <taxon>Pseudomonadota</taxon>
        <taxon>Alphaproteobacteria</taxon>
        <taxon>Hyphomonadales</taxon>
        <taxon>Hyphomonadaceae</taxon>
        <taxon>Hyphomonas</taxon>
    </lineage>
</organism>
<feature type="signal peptide" evidence="3">
    <location>
        <begin position="1"/>
        <end position="27"/>
    </location>
</feature>
<sequence length="197" mass="21294">MSRLKQIFLAMAVAFAALVAVAPAASAQGTTVITIDEAKILRDSKAGKDIQTKLQNIEAQINNELEPTRASLETEGKSLNAQLQGKTREQVAGDAALVGKLQAYDKKTADFGRARQKASQEYSLTERQALVNFNKALEPVLMQVVQEKNAQVVMSRSAVIYSTEAIDATASVITKLDAATPTINVVRQRIPDQPAQQ</sequence>
<gene>
    <name evidence="4" type="ORF">HY29_08335</name>
</gene>
<keyword evidence="5" id="KW-1185">Reference proteome</keyword>
<comment type="caution">
    <text evidence="4">The sequence shown here is derived from an EMBL/GenBank/DDBJ whole genome shotgun (WGS) entry which is preliminary data.</text>
</comment>
<dbReference type="EMBL" id="AWFF01000013">
    <property type="protein sequence ID" value="KCZ56579.1"/>
    <property type="molecule type" value="Genomic_DNA"/>
</dbReference>
<dbReference type="SUPFAM" id="SSF111384">
    <property type="entry name" value="OmpH-like"/>
    <property type="match status" value="1"/>
</dbReference>
<reference evidence="4 5" key="1">
    <citation type="journal article" date="2014" name="Antonie Van Leeuwenhoek">
        <title>Hyphomonas beringensis sp. nov. and Hyphomonas chukchiensis sp. nov., isolated from surface seawater of the Bering Sea and Chukchi Sea.</title>
        <authorList>
            <person name="Li C."/>
            <person name="Lai Q."/>
            <person name="Li G."/>
            <person name="Dong C."/>
            <person name="Wang J."/>
            <person name="Liao Y."/>
            <person name="Shao Z."/>
        </authorList>
    </citation>
    <scope>NUCLEOTIDE SEQUENCE [LARGE SCALE GENOMIC DNA]</scope>
    <source>
        <strain evidence="4 5">25B14_1</strain>
    </source>
</reference>
<evidence type="ECO:0000313" key="4">
    <source>
        <dbReference type="EMBL" id="KCZ56579.1"/>
    </source>
</evidence>
<accession>A0A062UJ20</accession>
<dbReference type="OrthoDB" id="7629068at2"/>
<dbReference type="Pfam" id="PF03938">
    <property type="entry name" value="OmpH"/>
    <property type="match status" value="1"/>
</dbReference>
<name>A0A062UJ20_9PROT</name>
<dbReference type="GO" id="GO:0051082">
    <property type="term" value="F:unfolded protein binding"/>
    <property type="evidence" value="ECO:0007669"/>
    <property type="project" value="InterPro"/>
</dbReference>
<evidence type="ECO:0000256" key="1">
    <source>
        <dbReference type="ARBA" id="ARBA00009091"/>
    </source>
</evidence>
<dbReference type="GO" id="GO:0005829">
    <property type="term" value="C:cytosol"/>
    <property type="evidence" value="ECO:0007669"/>
    <property type="project" value="TreeGrafter"/>
</dbReference>
<protein>
    <recommendedName>
        <fullName evidence="6">Outer membrane chaperone Skp</fullName>
    </recommendedName>
</protein>
<dbReference type="InterPro" id="IPR024930">
    <property type="entry name" value="Skp_dom_sf"/>
</dbReference>
<dbReference type="Proteomes" id="UP000027037">
    <property type="component" value="Unassembled WGS sequence"/>
</dbReference>
<dbReference type="eggNOG" id="COG2825">
    <property type="taxonomic scope" value="Bacteria"/>
</dbReference>
<dbReference type="RefSeq" id="WP_034791425.1">
    <property type="nucleotide sequence ID" value="NZ_AWFF01000013.1"/>
</dbReference>
<dbReference type="STRING" id="1280946.HY29_08335"/>
<proteinExistence type="inferred from homology"/>
<feature type="chain" id="PRO_5001618352" description="Outer membrane chaperone Skp" evidence="3">
    <location>
        <begin position="28"/>
        <end position="197"/>
    </location>
</feature>
<dbReference type="InterPro" id="IPR005632">
    <property type="entry name" value="Chaperone_Skp"/>
</dbReference>
<dbReference type="PATRIC" id="fig|1280946.3.peg.460"/>
<dbReference type="GO" id="GO:0050821">
    <property type="term" value="P:protein stabilization"/>
    <property type="evidence" value="ECO:0007669"/>
    <property type="project" value="TreeGrafter"/>
</dbReference>
<evidence type="ECO:0000256" key="3">
    <source>
        <dbReference type="SAM" id="SignalP"/>
    </source>
</evidence>
<dbReference type="PANTHER" id="PTHR35089:SF1">
    <property type="entry name" value="CHAPERONE PROTEIN SKP"/>
    <property type="match status" value="1"/>
</dbReference>
<dbReference type="Gene3D" id="3.30.910.20">
    <property type="entry name" value="Skp domain"/>
    <property type="match status" value="1"/>
</dbReference>
<evidence type="ECO:0000256" key="2">
    <source>
        <dbReference type="ARBA" id="ARBA00022729"/>
    </source>
</evidence>
<evidence type="ECO:0008006" key="6">
    <source>
        <dbReference type="Google" id="ProtNLM"/>
    </source>
</evidence>
<keyword evidence="2 3" id="KW-0732">Signal</keyword>
<dbReference type="SMART" id="SM00935">
    <property type="entry name" value="OmpH"/>
    <property type="match status" value="1"/>
</dbReference>